<dbReference type="Proteomes" id="UP000294848">
    <property type="component" value="Unassembled WGS sequence"/>
</dbReference>
<dbReference type="AlphaFoldDB" id="A0A4R6GX93"/>
<reference evidence="1 2" key="1">
    <citation type="submission" date="2019-03" db="EMBL/GenBank/DDBJ databases">
        <title>Freshwater and sediment microbial communities from various areas in North America, analyzing microbe dynamics in response to fracking.</title>
        <authorList>
            <person name="Lamendella R."/>
        </authorList>
    </citation>
    <scope>NUCLEOTIDE SEQUENCE [LARGE SCALE GENOMIC DNA]</scope>
    <source>
        <strain evidence="1 2">114D</strain>
    </source>
</reference>
<dbReference type="EMBL" id="SNWI01000006">
    <property type="protein sequence ID" value="TDN99947.1"/>
    <property type="molecule type" value="Genomic_DNA"/>
</dbReference>
<protein>
    <submittedName>
        <fullName evidence="1">Uncharacterized protein</fullName>
    </submittedName>
</protein>
<evidence type="ECO:0000313" key="1">
    <source>
        <dbReference type="EMBL" id="TDN99947.1"/>
    </source>
</evidence>
<sequence>MAKKAVVTFKVDGQLFGIHSNFHAAYQAAVRNHFELTTYKNELKKLSKMQAYKIIACKRAKRYHTVEFCKQPLNQALINLVPMYLN</sequence>
<gene>
    <name evidence="1" type="ORF">DET52_106160</name>
</gene>
<evidence type="ECO:0000313" key="2">
    <source>
        <dbReference type="Proteomes" id="UP000294848"/>
    </source>
</evidence>
<accession>A0A4R6GX93</accession>
<organism evidence="1 2">
    <name type="scientific">Sunxiuqinia elliptica</name>
    <dbReference type="NCBI Taxonomy" id="655355"/>
    <lineage>
        <taxon>Bacteria</taxon>
        <taxon>Pseudomonadati</taxon>
        <taxon>Bacteroidota</taxon>
        <taxon>Bacteroidia</taxon>
        <taxon>Marinilabiliales</taxon>
        <taxon>Prolixibacteraceae</taxon>
        <taxon>Sunxiuqinia</taxon>
    </lineage>
</organism>
<dbReference type="RefSeq" id="WP_133465491.1">
    <property type="nucleotide sequence ID" value="NZ_SNWI01000006.1"/>
</dbReference>
<name>A0A4R6GX93_9BACT</name>
<proteinExistence type="predicted"/>
<comment type="caution">
    <text evidence="1">The sequence shown here is derived from an EMBL/GenBank/DDBJ whole genome shotgun (WGS) entry which is preliminary data.</text>
</comment>